<dbReference type="Gene3D" id="2.170.150.80">
    <property type="entry name" value="NAC domain"/>
    <property type="match status" value="1"/>
</dbReference>
<evidence type="ECO:0000256" key="4">
    <source>
        <dbReference type="ARBA" id="ARBA00023242"/>
    </source>
</evidence>
<keyword evidence="8" id="KW-1185">Reference proteome</keyword>
<proteinExistence type="predicted"/>
<reference evidence="7" key="1">
    <citation type="journal article" date="2023" name="Science">
        <title>Elucidation of the pathway for biosynthesis of saponin adjuvants from the soapbark tree.</title>
        <authorList>
            <person name="Reed J."/>
            <person name="Orme A."/>
            <person name="El-Demerdash A."/>
            <person name="Owen C."/>
            <person name="Martin L.B.B."/>
            <person name="Misra R.C."/>
            <person name="Kikuchi S."/>
            <person name="Rejzek M."/>
            <person name="Martin A.C."/>
            <person name="Harkess A."/>
            <person name="Leebens-Mack J."/>
            <person name="Louveau T."/>
            <person name="Stephenson M.J."/>
            <person name="Osbourn A."/>
        </authorList>
    </citation>
    <scope>NUCLEOTIDE SEQUENCE</scope>
    <source>
        <strain evidence="7">S10</strain>
    </source>
</reference>
<feature type="domain" description="NAC" evidence="6">
    <location>
        <begin position="110"/>
        <end position="262"/>
    </location>
</feature>
<feature type="region of interest" description="Disordered" evidence="5">
    <location>
        <begin position="1"/>
        <end position="30"/>
    </location>
</feature>
<feature type="region of interest" description="Disordered" evidence="5">
    <location>
        <begin position="61"/>
        <end position="87"/>
    </location>
</feature>
<dbReference type="PANTHER" id="PTHR31719:SF179">
    <property type="entry name" value="OS08G0148400 PROTEIN"/>
    <property type="match status" value="1"/>
</dbReference>
<keyword evidence="1" id="KW-0805">Transcription regulation</keyword>
<evidence type="ECO:0000313" key="8">
    <source>
        <dbReference type="Proteomes" id="UP001163823"/>
    </source>
</evidence>
<dbReference type="EMBL" id="JARAOO010000006">
    <property type="protein sequence ID" value="KAJ7964088.1"/>
    <property type="molecule type" value="Genomic_DNA"/>
</dbReference>
<accession>A0AAD7LTQ3</accession>
<feature type="compositionally biased region" description="Polar residues" evidence="5">
    <location>
        <begin position="1"/>
        <end position="29"/>
    </location>
</feature>
<evidence type="ECO:0000256" key="2">
    <source>
        <dbReference type="ARBA" id="ARBA00023125"/>
    </source>
</evidence>
<dbReference type="AlphaFoldDB" id="A0AAD7LTQ3"/>
<keyword evidence="3" id="KW-0804">Transcription</keyword>
<dbReference type="GO" id="GO:0006355">
    <property type="term" value="P:regulation of DNA-templated transcription"/>
    <property type="evidence" value="ECO:0007669"/>
    <property type="project" value="InterPro"/>
</dbReference>
<sequence>MSSPPKSPTMESNKQNLPNIKPSVTNQEVLNMPTKREPQSSLLTDNWHLLAPSQNPYFEFGTTSAANPASNSTTPSSLVSSDHVHDSEDEIEDVNQKIILDYEHAYLSSFPPGYRFCPTDEELIIYYLKNKVDNVRLPRNQIVDVQLYQHHPEDLCRKFKEYGEKEWYFFTPRDRKYRNGSRPKRSAAEGYWKATGADRSVKSVGAVVGYRKALVFYEGKPPKGDKTNWIMHEYRVNDPPRTKRGTNDMRLDDWVLCRVYKKTDKSYRSRNRNGDDDDDHNYEESEEARVEMDSNDGASNDEGFDPAAANLVNPFAPDFNYSDQNIDDVFPLAFLPPLYDNMACFPDQFQAINNNNHASSSTMASFPDQYIQAMNNSNHASSSTMASFPDQYIQAMNNSYYPSSSTMASVPDQYLQGVCNNIVSGASRQFQAMNNDNVSASTMARVPDQFQAMGNKNYGVQPSFTGPPVMQHYDHDEQYGQLQDNNWGISNLENFQRQVGRYMYHMGDYSIRSSDLPTKPGTF</sequence>
<dbReference type="KEGG" id="qsa:O6P43_013953"/>
<dbReference type="Proteomes" id="UP001163823">
    <property type="component" value="Chromosome 6"/>
</dbReference>
<comment type="caution">
    <text evidence="7">The sequence shown here is derived from an EMBL/GenBank/DDBJ whole genome shotgun (WGS) entry which is preliminary data.</text>
</comment>
<evidence type="ECO:0000313" key="7">
    <source>
        <dbReference type="EMBL" id="KAJ7964088.1"/>
    </source>
</evidence>
<feature type="region of interest" description="Disordered" evidence="5">
    <location>
        <begin position="266"/>
        <end position="306"/>
    </location>
</feature>
<gene>
    <name evidence="7" type="ORF">O6P43_013953</name>
</gene>
<feature type="compositionally biased region" description="Low complexity" evidence="5">
    <location>
        <begin position="70"/>
        <end position="81"/>
    </location>
</feature>
<dbReference type="SUPFAM" id="SSF101941">
    <property type="entry name" value="NAC domain"/>
    <property type="match status" value="1"/>
</dbReference>
<dbReference type="InterPro" id="IPR003441">
    <property type="entry name" value="NAC-dom"/>
</dbReference>
<protein>
    <submittedName>
        <fullName evidence="7">NAC domain protein</fullName>
    </submittedName>
</protein>
<keyword evidence="2" id="KW-0238">DNA-binding</keyword>
<dbReference type="PANTHER" id="PTHR31719">
    <property type="entry name" value="NAC TRANSCRIPTION FACTOR 56"/>
    <property type="match status" value="1"/>
</dbReference>
<dbReference type="Pfam" id="PF02365">
    <property type="entry name" value="NAM"/>
    <property type="match status" value="1"/>
</dbReference>
<organism evidence="7 8">
    <name type="scientific">Quillaja saponaria</name>
    <name type="common">Soap bark tree</name>
    <dbReference type="NCBI Taxonomy" id="32244"/>
    <lineage>
        <taxon>Eukaryota</taxon>
        <taxon>Viridiplantae</taxon>
        <taxon>Streptophyta</taxon>
        <taxon>Embryophyta</taxon>
        <taxon>Tracheophyta</taxon>
        <taxon>Spermatophyta</taxon>
        <taxon>Magnoliopsida</taxon>
        <taxon>eudicotyledons</taxon>
        <taxon>Gunneridae</taxon>
        <taxon>Pentapetalae</taxon>
        <taxon>rosids</taxon>
        <taxon>fabids</taxon>
        <taxon>Fabales</taxon>
        <taxon>Quillajaceae</taxon>
        <taxon>Quillaja</taxon>
    </lineage>
</organism>
<dbReference type="PROSITE" id="PS51005">
    <property type="entry name" value="NAC"/>
    <property type="match status" value="1"/>
</dbReference>
<name>A0AAD7LTQ3_QUISA</name>
<evidence type="ECO:0000256" key="5">
    <source>
        <dbReference type="SAM" id="MobiDB-lite"/>
    </source>
</evidence>
<evidence type="ECO:0000256" key="3">
    <source>
        <dbReference type="ARBA" id="ARBA00023163"/>
    </source>
</evidence>
<dbReference type="InterPro" id="IPR036093">
    <property type="entry name" value="NAC_dom_sf"/>
</dbReference>
<evidence type="ECO:0000259" key="6">
    <source>
        <dbReference type="PROSITE" id="PS51005"/>
    </source>
</evidence>
<keyword evidence="4" id="KW-0539">Nucleus</keyword>
<dbReference type="GO" id="GO:0003677">
    <property type="term" value="F:DNA binding"/>
    <property type="evidence" value="ECO:0007669"/>
    <property type="project" value="UniProtKB-KW"/>
</dbReference>
<feature type="compositionally biased region" description="Acidic residues" evidence="5">
    <location>
        <begin position="275"/>
        <end position="286"/>
    </location>
</feature>
<evidence type="ECO:0000256" key="1">
    <source>
        <dbReference type="ARBA" id="ARBA00023015"/>
    </source>
</evidence>